<dbReference type="Pfam" id="PF13175">
    <property type="entry name" value="AAA_15"/>
    <property type="match status" value="2"/>
</dbReference>
<dbReference type="InterPro" id="IPR041685">
    <property type="entry name" value="AAA_GajA/Old/RecF-like"/>
</dbReference>
<dbReference type="AlphaFoldDB" id="A0A7V6U0W5"/>
<dbReference type="InterPro" id="IPR034139">
    <property type="entry name" value="TOPRIM_OLD"/>
</dbReference>
<protein>
    <submittedName>
        <fullName evidence="3">AAA family ATPase</fullName>
    </submittedName>
</protein>
<dbReference type="SUPFAM" id="SSF52540">
    <property type="entry name" value="P-loop containing nucleoside triphosphate hydrolases"/>
    <property type="match status" value="1"/>
</dbReference>
<evidence type="ECO:0000259" key="2">
    <source>
        <dbReference type="Pfam" id="PF20469"/>
    </source>
</evidence>
<dbReference type="PANTHER" id="PTHR43581:SF4">
    <property type="entry name" value="ATP_GTP PHOSPHATASE"/>
    <property type="match status" value="1"/>
</dbReference>
<gene>
    <name evidence="3" type="ORF">GXX48_17090</name>
</gene>
<dbReference type="EMBL" id="DUMN01000483">
    <property type="protein sequence ID" value="HHV69338.1"/>
    <property type="molecule type" value="Genomic_DNA"/>
</dbReference>
<dbReference type="Pfam" id="PF20469">
    <property type="entry name" value="OLD-like_TOPRIM"/>
    <property type="match status" value="1"/>
</dbReference>
<comment type="caution">
    <text evidence="3">The sequence shown here is derived from an EMBL/GenBank/DDBJ whole genome shotgun (WGS) entry which is preliminary data.</text>
</comment>
<accession>A0A7V6U0W5</accession>
<dbReference type="InterPro" id="IPR027417">
    <property type="entry name" value="P-loop_NTPase"/>
</dbReference>
<organism evidence="3 4">
    <name type="scientific">Brucella intermedia</name>
    <dbReference type="NCBI Taxonomy" id="94625"/>
    <lineage>
        <taxon>Bacteria</taxon>
        <taxon>Pseudomonadati</taxon>
        <taxon>Pseudomonadota</taxon>
        <taxon>Alphaproteobacteria</taxon>
        <taxon>Hyphomicrobiales</taxon>
        <taxon>Brucellaceae</taxon>
        <taxon>Brucella/Ochrobactrum group</taxon>
        <taxon>Brucella</taxon>
    </lineage>
</organism>
<dbReference type="InterPro" id="IPR051396">
    <property type="entry name" value="Bact_Antivir_Def_Nuclease"/>
</dbReference>
<dbReference type="Proteomes" id="UP000551563">
    <property type="component" value="Unassembled WGS sequence"/>
</dbReference>
<dbReference type="CDD" id="cd01026">
    <property type="entry name" value="TOPRIM_OLD"/>
    <property type="match status" value="1"/>
</dbReference>
<evidence type="ECO:0000313" key="3">
    <source>
        <dbReference type="EMBL" id="HHV69338.1"/>
    </source>
</evidence>
<sequence>MRITRLHIKNFRSIKDLTVDLGETTVFIGQNNAGKTAIIDAVRIVLTRRWGQRGTGFTENDVHRPDPDCDPRAQPPVTITLTMEESKPGEWDGDMVAALTDIITIHPDGARNMLTLRVTCAWNPDKEVFDPAWQFLDSAGDPLPERRRSINLTGFFGYMPIFWLGALRDAADEFTPRSGHWGRLLRSVRIPPELEEEALKTLAALDAKIIAADPRLTDIATMIGEATRVAVGEGPGSARLNTLPLAIEEMLQRTGIVMRNEDLRPWLPLGHHGQGLQSLAVIFLFQAAVLQQLAEAEQPGVEAVFAIEEPEAHLHPQAARTLWTRTQALSGQKLMTTHSPYFVQHVPLRDLRLVCLRGGQTEVRALPSSVISDLPWNTSLDGFLRGGGGRIFDRDPTKGRLAARSWFDGKMADALAHCYRDDADPAARQAEITALRHQCRILPTAEDESELGFHGRRVRGEIFFARRWILVEGVTEYLLLHAIGSSLNVPLDMHGIAVIDFQQSGNAGIYPALAEAFGIPWHMVTDGDQEAAKFRQQILDRGFTEADLTGKFTSLPQDHDLEDQLLADGHEQLLREIMATVGGQSALTCPFDEFTKRLKNRKTGYMGVLSLRIAADKNLAFKMPTPFVDLIKSLGGAA</sequence>
<feature type="domain" description="Endonuclease GajA/Old nuclease/RecF-like AAA" evidence="1">
    <location>
        <begin position="267"/>
        <end position="343"/>
    </location>
</feature>
<name>A0A7V6U0W5_9HYPH</name>
<reference evidence="3 4" key="1">
    <citation type="journal article" date="2020" name="Biotechnol. Biofuels">
        <title>New insights from the biogas microbiome by comprehensive genome-resolved metagenomics of nearly 1600 species originating from multiple anaerobic digesters.</title>
        <authorList>
            <person name="Campanaro S."/>
            <person name="Treu L."/>
            <person name="Rodriguez-R L.M."/>
            <person name="Kovalovszki A."/>
            <person name="Ziels R.M."/>
            <person name="Maus I."/>
            <person name="Zhu X."/>
            <person name="Kougias P.G."/>
            <person name="Basile A."/>
            <person name="Luo G."/>
            <person name="Schluter A."/>
            <person name="Konstantinidis K.T."/>
            <person name="Angelidaki I."/>
        </authorList>
    </citation>
    <scope>NUCLEOTIDE SEQUENCE [LARGE SCALE GENOMIC DNA]</scope>
    <source>
        <strain evidence="3">AS04akNAM_66</strain>
    </source>
</reference>
<proteinExistence type="predicted"/>
<feature type="domain" description="OLD protein-like TOPRIM" evidence="2">
    <location>
        <begin position="463"/>
        <end position="528"/>
    </location>
</feature>
<evidence type="ECO:0000259" key="1">
    <source>
        <dbReference type="Pfam" id="PF13175"/>
    </source>
</evidence>
<feature type="domain" description="Endonuclease GajA/Old nuclease/RecF-like AAA" evidence="1">
    <location>
        <begin position="1"/>
        <end position="49"/>
    </location>
</feature>
<evidence type="ECO:0000313" key="4">
    <source>
        <dbReference type="Proteomes" id="UP000551563"/>
    </source>
</evidence>
<dbReference type="Gene3D" id="3.40.50.300">
    <property type="entry name" value="P-loop containing nucleotide triphosphate hydrolases"/>
    <property type="match status" value="2"/>
</dbReference>
<dbReference type="PANTHER" id="PTHR43581">
    <property type="entry name" value="ATP/GTP PHOSPHATASE"/>
    <property type="match status" value="1"/>
</dbReference>